<dbReference type="OrthoDB" id="9780343at2"/>
<dbReference type="Proteomes" id="UP000190140">
    <property type="component" value="Unassembled WGS sequence"/>
</dbReference>
<dbReference type="InterPro" id="IPR011990">
    <property type="entry name" value="TPR-like_helical_dom_sf"/>
</dbReference>
<sequence length="232" mass="27504">MNNELYDKKIKCPVCNNNFNTKKVRSSAIRTLKRDSDLCIHYKTVNPYFYGVFVCPKCGYAATETKFTLIKKSEISIIKENIMPKWEYKDFGSERSLDDSIKAYKLALYEGNLLNWEKSYIGNVCLKIAWLYRYKNDKDMEDKFLKHALECFEYSFSKESYEMESYVLAYLIGEINRRLHNYKEAINWFGIALKDPGIKRNRQIENLTRDQWRLASEEYKSNKGENNSDILL</sequence>
<dbReference type="InterPro" id="IPR018708">
    <property type="entry name" value="DUF2225"/>
</dbReference>
<dbReference type="Pfam" id="PF09986">
    <property type="entry name" value="DUF2225"/>
    <property type="match status" value="1"/>
</dbReference>
<dbReference type="STRING" id="29349.CLOTH_09700"/>
<evidence type="ECO:0008006" key="3">
    <source>
        <dbReference type="Google" id="ProtNLM"/>
    </source>
</evidence>
<organism evidence="1 2">
    <name type="scientific">Alkalithermobacter paradoxus</name>
    <dbReference type="NCBI Taxonomy" id="29349"/>
    <lineage>
        <taxon>Bacteria</taxon>
        <taxon>Bacillati</taxon>
        <taxon>Bacillota</taxon>
        <taxon>Clostridia</taxon>
        <taxon>Peptostreptococcales</taxon>
        <taxon>Tepidibacteraceae</taxon>
        <taxon>Alkalithermobacter</taxon>
    </lineage>
</organism>
<keyword evidence="2" id="KW-1185">Reference proteome</keyword>
<accession>A0A1V4I735</accession>
<protein>
    <recommendedName>
        <fullName evidence="3">DUF2225 domain-containing protein</fullName>
    </recommendedName>
</protein>
<dbReference type="AlphaFoldDB" id="A0A1V4I735"/>
<dbReference type="Gene3D" id="1.25.40.10">
    <property type="entry name" value="Tetratricopeptide repeat domain"/>
    <property type="match status" value="1"/>
</dbReference>
<evidence type="ECO:0000313" key="2">
    <source>
        <dbReference type="Proteomes" id="UP000190140"/>
    </source>
</evidence>
<evidence type="ECO:0000313" key="1">
    <source>
        <dbReference type="EMBL" id="OPJ55792.1"/>
    </source>
</evidence>
<name>A0A1V4I735_9FIRM</name>
<proteinExistence type="predicted"/>
<reference evidence="1 2" key="1">
    <citation type="submission" date="2017-03" db="EMBL/GenBank/DDBJ databases">
        <title>Genome sequence of Clostridium thermoalcaliphilum DSM 7309.</title>
        <authorList>
            <person name="Poehlein A."/>
            <person name="Daniel R."/>
        </authorList>
    </citation>
    <scope>NUCLEOTIDE SEQUENCE [LARGE SCALE GENOMIC DNA]</scope>
    <source>
        <strain evidence="1 2">DSM 7309</strain>
    </source>
</reference>
<dbReference type="RefSeq" id="WP_158080465.1">
    <property type="nucleotide sequence ID" value="NZ_MZGW01000003.1"/>
</dbReference>
<gene>
    <name evidence="1" type="ORF">CLOTH_09700</name>
</gene>
<comment type="caution">
    <text evidence="1">The sequence shown here is derived from an EMBL/GenBank/DDBJ whole genome shotgun (WGS) entry which is preliminary data.</text>
</comment>
<dbReference type="EMBL" id="MZGW01000003">
    <property type="protein sequence ID" value="OPJ55792.1"/>
    <property type="molecule type" value="Genomic_DNA"/>
</dbReference>